<dbReference type="PANTHER" id="PTHR37425:SF1">
    <property type="entry name" value="OUTER MEMBRANE PROTEIN"/>
    <property type="match status" value="1"/>
</dbReference>
<feature type="chain" id="PRO_5029750757" description="Murein endopeptidase K" evidence="12">
    <location>
        <begin position="32"/>
        <end position="188"/>
    </location>
</feature>
<dbReference type="AlphaFoldDB" id="A0A7M3T6W8"/>
<evidence type="ECO:0000256" key="2">
    <source>
        <dbReference type="ARBA" id="ARBA00004776"/>
    </source>
</evidence>
<dbReference type="Proteomes" id="UP000503336">
    <property type="component" value="Chromosome"/>
</dbReference>
<dbReference type="Gene3D" id="3.30.1380.10">
    <property type="match status" value="1"/>
</dbReference>
<dbReference type="GO" id="GO:0046872">
    <property type="term" value="F:metal ion binding"/>
    <property type="evidence" value="ECO:0007669"/>
    <property type="project" value="UniProtKB-KW"/>
</dbReference>
<evidence type="ECO:0000256" key="9">
    <source>
        <dbReference type="ARBA" id="ARBA00023316"/>
    </source>
</evidence>
<dbReference type="KEGG" id="hdh:G5B40_04400"/>
<comment type="pathway">
    <text evidence="2">Cell wall biogenesis; cell wall polysaccharide biosynthesis.</text>
</comment>
<proteinExistence type="inferred from homology"/>
<keyword evidence="3" id="KW-0645">Protease</keyword>
<sequence length="188" mass="20839">MTEKSATLSRRSTFGLFVGAAAFISAPKAFAAPAVLKGAGDIRRVHLSNPRTSDKLNCVYWVEGEYIPEAKAEIDFILRDWRENLVIDYDLRALDILAATYRLLDTNEPLSVVSGYRSPVTNALLRKRSRGVARDSYHTKGMAIDIQMKSRSAVQIRRAAHRIDAGGVGGYRTFTHIDSGPVRSWGRA</sequence>
<dbReference type="InterPro" id="IPR009045">
    <property type="entry name" value="Zn_M74/Hedgehog-like"/>
</dbReference>
<reference evidence="13 14" key="1">
    <citation type="submission" date="2020-02" db="EMBL/GenBank/DDBJ databases">
        <title>complete genome sequence of Rhodobacteraceae bacterium.</title>
        <authorList>
            <person name="Park J."/>
            <person name="Kim Y.-S."/>
            <person name="Kim K.-H."/>
        </authorList>
    </citation>
    <scope>NUCLEOTIDE SEQUENCE [LARGE SCALE GENOMIC DNA]</scope>
    <source>
        <strain evidence="13 14">RR4-56</strain>
    </source>
</reference>
<name>A0A7M3T6W8_9RHOB</name>
<evidence type="ECO:0000313" key="14">
    <source>
        <dbReference type="Proteomes" id="UP000503336"/>
    </source>
</evidence>
<evidence type="ECO:0000256" key="12">
    <source>
        <dbReference type="SAM" id="SignalP"/>
    </source>
</evidence>
<dbReference type="GO" id="GO:0071555">
    <property type="term" value="P:cell wall organization"/>
    <property type="evidence" value="ECO:0007669"/>
    <property type="project" value="UniProtKB-KW"/>
</dbReference>
<keyword evidence="4" id="KW-0479">Metal-binding</keyword>
<evidence type="ECO:0000256" key="8">
    <source>
        <dbReference type="ARBA" id="ARBA00023049"/>
    </source>
</evidence>
<evidence type="ECO:0000256" key="11">
    <source>
        <dbReference type="ARBA" id="ARBA00093666"/>
    </source>
</evidence>
<comment type="cofactor">
    <cofactor evidence="1">
        <name>Zn(2+)</name>
        <dbReference type="ChEBI" id="CHEBI:29105"/>
    </cofactor>
</comment>
<keyword evidence="14" id="KW-1185">Reference proteome</keyword>
<dbReference type="InterPro" id="IPR010275">
    <property type="entry name" value="MepK"/>
</dbReference>
<keyword evidence="5 12" id="KW-0732">Signal</keyword>
<gene>
    <name evidence="13" type="ORF">G5B40_04400</name>
</gene>
<evidence type="ECO:0000256" key="3">
    <source>
        <dbReference type="ARBA" id="ARBA00022670"/>
    </source>
</evidence>
<evidence type="ECO:0000256" key="5">
    <source>
        <dbReference type="ARBA" id="ARBA00022729"/>
    </source>
</evidence>
<dbReference type="GO" id="GO:0008237">
    <property type="term" value="F:metallopeptidase activity"/>
    <property type="evidence" value="ECO:0007669"/>
    <property type="project" value="UniProtKB-KW"/>
</dbReference>
<dbReference type="EMBL" id="CP049056">
    <property type="protein sequence ID" value="QIE57749.1"/>
    <property type="molecule type" value="Genomic_DNA"/>
</dbReference>
<accession>A0A7M3T6W8</accession>
<dbReference type="Pfam" id="PF05951">
    <property type="entry name" value="Peptidase_M15_2"/>
    <property type="match status" value="1"/>
</dbReference>
<keyword evidence="7" id="KW-0862">Zinc</keyword>
<feature type="signal peptide" evidence="12">
    <location>
        <begin position="1"/>
        <end position="31"/>
    </location>
</feature>
<comment type="similarity">
    <text evidence="10">Belongs to the peptidase M15 family.</text>
</comment>
<evidence type="ECO:0000256" key="1">
    <source>
        <dbReference type="ARBA" id="ARBA00001947"/>
    </source>
</evidence>
<protein>
    <recommendedName>
        <fullName evidence="11">Murein endopeptidase K</fullName>
    </recommendedName>
</protein>
<keyword evidence="6" id="KW-0378">Hydrolase</keyword>
<evidence type="ECO:0000256" key="10">
    <source>
        <dbReference type="ARBA" id="ARBA00093448"/>
    </source>
</evidence>
<evidence type="ECO:0000256" key="6">
    <source>
        <dbReference type="ARBA" id="ARBA00022801"/>
    </source>
</evidence>
<dbReference type="SUPFAM" id="SSF55166">
    <property type="entry name" value="Hedgehog/DD-peptidase"/>
    <property type="match status" value="1"/>
</dbReference>
<keyword evidence="8" id="KW-0482">Metalloprotease</keyword>
<keyword evidence="9" id="KW-0961">Cell wall biogenesis/degradation</keyword>
<organism evidence="13 14">
    <name type="scientific">Pikeienuella piscinae</name>
    <dbReference type="NCBI Taxonomy" id="2748098"/>
    <lineage>
        <taxon>Bacteria</taxon>
        <taxon>Pseudomonadati</taxon>
        <taxon>Pseudomonadota</taxon>
        <taxon>Alphaproteobacteria</taxon>
        <taxon>Rhodobacterales</taxon>
        <taxon>Paracoccaceae</taxon>
        <taxon>Pikeienuella</taxon>
    </lineage>
</organism>
<evidence type="ECO:0000313" key="13">
    <source>
        <dbReference type="EMBL" id="QIE57749.1"/>
    </source>
</evidence>
<evidence type="ECO:0000256" key="4">
    <source>
        <dbReference type="ARBA" id="ARBA00022723"/>
    </source>
</evidence>
<evidence type="ECO:0000256" key="7">
    <source>
        <dbReference type="ARBA" id="ARBA00022833"/>
    </source>
</evidence>
<dbReference type="GO" id="GO:0006508">
    <property type="term" value="P:proteolysis"/>
    <property type="evidence" value="ECO:0007669"/>
    <property type="project" value="UniProtKB-KW"/>
</dbReference>
<dbReference type="PANTHER" id="PTHR37425">
    <property type="match status" value="1"/>
</dbReference>